<dbReference type="Proteomes" id="UP000008144">
    <property type="component" value="Unassembled WGS sequence"/>
</dbReference>
<name>H2XMM6_CIOIN</name>
<dbReference type="AlphaFoldDB" id="H2XMM6"/>
<organism evidence="2 3">
    <name type="scientific">Ciona intestinalis</name>
    <name type="common">Transparent sea squirt</name>
    <name type="synonym">Ascidia intestinalis</name>
    <dbReference type="NCBI Taxonomy" id="7719"/>
    <lineage>
        <taxon>Eukaryota</taxon>
        <taxon>Metazoa</taxon>
        <taxon>Chordata</taxon>
        <taxon>Tunicata</taxon>
        <taxon>Ascidiacea</taxon>
        <taxon>Phlebobranchia</taxon>
        <taxon>Cionidae</taxon>
        <taxon>Ciona</taxon>
    </lineage>
</organism>
<sequence length="107" mass="11538">MAMSKVDAIMKENPKEFSTKDFKIDSCQEIAIEQITADGAHISMKDSNVEQSAIAADHINIGSKDESSKGSASGFVGGSRQQRLSELNMDNSKVKRSAIGSSHVHIQ</sequence>
<evidence type="ECO:0000313" key="3">
    <source>
        <dbReference type="Proteomes" id="UP000008144"/>
    </source>
</evidence>
<dbReference type="Ensembl" id="ENSCINT00000031624.1">
    <property type="protein sequence ID" value="ENSCINP00000030909.1"/>
    <property type="gene ID" value="ENSCING00000019175.1"/>
</dbReference>
<accession>H2XMM6</accession>
<feature type="compositionally biased region" description="Polar residues" evidence="1">
    <location>
        <begin position="79"/>
        <end position="91"/>
    </location>
</feature>
<evidence type="ECO:0000256" key="1">
    <source>
        <dbReference type="SAM" id="MobiDB-lite"/>
    </source>
</evidence>
<dbReference type="HOGENOM" id="CLU_2209080_0_0_1"/>
<reference evidence="2" key="3">
    <citation type="submission" date="2025-09" db="UniProtKB">
        <authorList>
            <consortium name="Ensembl"/>
        </authorList>
    </citation>
    <scope>IDENTIFICATION</scope>
</reference>
<protein>
    <submittedName>
        <fullName evidence="2">Uncharacterized protein</fullName>
    </submittedName>
</protein>
<dbReference type="InParanoid" id="H2XMM6"/>
<reference evidence="3" key="1">
    <citation type="journal article" date="2002" name="Science">
        <title>The draft genome of Ciona intestinalis: insights into chordate and vertebrate origins.</title>
        <authorList>
            <person name="Dehal P."/>
            <person name="Satou Y."/>
            <person name="Campbell R.K."/>
            <person name="Chapman J."/>
            <person name="Degnan B."/>
            <person name="De Tomaso A."/>
            <person name="Davidson B."/>
            <person name="Di Gregorio A."/>
            <person name="Gelpke M."/>
            <person name="Goodstein D.M."/>
            <person name="Harafuji N."/>
            <person name="Hastings K.E."/>
            <person name="Ho I."/>
            <person name="Hotta K."/>
            <person name="Huang W."/>
            <person name="Kawashima T."/>
            <person name="Lemaire P."/>
            <person name="Martinez D."/>
            <person name="Meinertzhagen I.A."/>
            <person name="Necula S."/>
            <person name="Nonaka M."/>
            <person name="Putnam N."/>
            <person name="Rash S."/>
            <person name="Saiga H."/>
            <person name="Satake M."/>
            <person name="Terry A."/>
            <person name="Yamada L."/>
            <person name="Wang H.G."/>
            <person name="Awazu S."/>
            <person name="Azumi K."/>
            <person name="Boore J."/>
            <person name="Branno M."/>
            <person name="Chin-Bow S."/>
            <person name="DeSantis R."/>
            <person name="Doyle S."/>
            <person name="Francino P."/>
            <person name="Keys D.N."/>
            <person name="Haga S."/>
            <person name="Hayashi H."/>
            <person name="Hino K."/>
            <person name="Imai K.S."/>
            <person name="Inaba K."/>
            <person name="Kano S."/>
            <person name="Kobayashi K."/>
            <person name="Kobayashi M."/>
            <person name="Lee B.I."/>
            <person name="Makabe K.W."/>
            <person name="Manohar C."/>
            <person name="Matassi G."/>
            <person name="Medina M."/>
            <person name="Mochizuki Y."/>
            <person name="Mount S."/>
            <person name="Morishita T."/>
            <person name="Miura S."/>
            <person name="Nakayama A."/>
            <person name="Nishizaka S."/>
            <person name="Nomoto H."/>
            <person name="Ohta F."/>
            <person name="Oishi K."/>
            <person name="Rigoutsos I."/>
            <person name="Sano M."/>
            <person name="Sasaki A."/>
            <person name="Sasakura Y."/>
            <person name="Shoguchi E."/>
            <person name="Shin-i T."/>
            <person name="Spagnuolo A."/>
            <person name="Stainier D."/>
            <person name="Suzuki M.M."/>
            <person name="Tassy O."/>
            <person name="Takatori N."/>
            <person name="Tokuoka M."/>
            <person name="Yagi K."/>
            <person name="Yoshizaki F."/>
            <person name="Wada S."/>
            <person name="Zhang C."/>
            <person name="Hyatt P.D."/>
            <person name="Larimer F."/>
            <person name="Detter C."/>
            <person name="Doggett N."/>
            <person name="Glavina T."/>
            <person name="Hawkins T."/>
            <person name="Richardson P."/>
            <person name="Lucas S."/>
            <person name="Kohara Y."/>
            <person name="Levine M."/>
            <person name="Satoh N."/>
            <person name="Rokhsar D.S."/>
        </authorList>
    </citation>
    <scope>NUCLEOTIDE SEQUENCE [LARGE SCALE GENOMIC DNA]</scope>
</reference>
<reference evidence="2" key="2">
    <citation type="submission" date="2025-08" db="UniProtKB">
        <authorList>
            <consortium name="Ensembl"/>
        </authorList>
    </citation>
    <scope>IDENTIFICATION</scope>
</reference>
<proteinExistence type="predicted"/>
<keyword evidence="3" id="KW-1185">Reference proteome</keyword>
<evidence type="ECO:0000313" key="2">
    <source>
        <dbReference type="Ensembl" id="ENSCINP00000030909.1"/>
    </source>
</evidence>
<feature type="region of interest" description="Disordered" evidence="1">
    <location>
        <begin position="60"/>
        <end position="107"/>
    </location>
</feature>